<evidence type="ECO:0000313" key="6">
    <source>
        <dbReference type="Ensembl" id="ENSLLEP00000000224.1"/>
    </source>
</evidence>
<reference evidence="6" key="2">
    <citation type="submission" date="2025-09" db="UniProtKB">
        <authorList>
            <consortium name="Ensembl"/>
        </authorList>
    </citation>
    <scope>IDENTIFICATION</scope>
</reference>
<dbReference type="OrthoDB" id="9875082at2759"/>
<dbReference type="InterPro" id="IPR014760">
    <property type="entry name" value="Serum_albumin_N"/>
</dbReference>
<evidence type="ECO:0000256" key="4">
    <source>
        <dbReference type="ARBA" id="ARBA00023157"/>
    </source>
</evidence>
<evidence type="ECO:0000256" key="1">
    <source>
        <dbReference type="ARBA" id="ARBA00004613"/>
    </source>
</evidence>
<accession>A0A8C5LJ03</accession>
<dbReference type="SUPFAM" id="SSF48552">
    <property type="entry name" value="Serum albumin-like"/>
    <property type="match status" value="3"/>
</dbReference>
<dbReference type="PROSITE" id="PS51438">
    <property type="entry name" value="ALBUMIN_2"/>
    <property type="match status" value="2"/>
</dbReference>
<dbReference type="GO" id="GO:0036094">
    <property type="term" value="F:small molecule binding"/>
    <property type="evidence" value="ECO:0007669"/>
    <property type="project" value="TreeGrafter"/>
</dbReference>
<keyword evidence="4" id="KW-1015">Disulfide bond</keyword>
<name>A0A8C5LJ03_9ANUR</name>
<keyword evidence="7" id="KW-1185">Reference proteome</keyword>
<dbReference type="SMART" id="SM00103">
    <property type="entry name" value="ALBUMIN"/>
    <property type="match status" value="3"/>
</dbReference>
<dbReference type="Gene3D" id="1.10.246.10">
    <property type="match status" value="5"/>
</dbReference>
<protein>
    <recommendedName>
        <fullName evidence="5">Albumin domain-containing protein</fullName>
    </recommendedName>
</protein>
<proteinExistence type="predicted"/>
<comment type="subcellular location">
    <subcellularLocation>
        <location evidence="1">Secreted</location>
    </subcellularLocation>
</comment>
<sequence length="596" mass="67188">MVLSDFAKAKSLNTYIRPLILTSHQWRGWCFLLLPLAVNRRCLGRNSSHCPSVLPLWLLCDPTCASWHRVCSRDALGSQDAQACITQACVSPLSINVFYSALCAIPGLNSKYDWAAECCGKEEAERKDCFIEKRHVDLELPVRPPKEELCKQFKENPQDVFYHYMYELSRRETNILPPAVIGLAKDYLSILAACCGAENLEQCYIDRKTLIYLKMYPLHRKLAELTREFPNIKPAIAYEIAGDIAHMHQDCCHGDLIECLSLRLELTNYTCEHRKEISPKLESCCTKPLLERVKCILDLENNDPPTDLPNIEGEFIDNPKVCERLAVEKDAFLASFLHAFVIGHPELSPAVCAQVANEYQLKLVKCCKEENPPECLKSPANLEIIIKESKDTLQKNCDAQAQLGDHPFAVVVTSRYAKRFPQLDVNTLADLANVMVDIGRRCCALDEKHKMACADELFSYVTGDLCATQKKTFINANLAGCCSGPYTHRRRCIINLDADPNYVPPPVDENTFHIDESLCTASAEQLLKEKLRLQAGLFKAKPNLDSEKLPQAAEAFQKLQEKCCAAPDRPACFATEVQNKSIIAEKCRQIRTFRPI</sequence>
<dbReference type="PANTHER" id="PTHR11385">
    <property type="entry name" value="SERUM ALBUMIN-RELATED"/>
    <property type="match status" value="1"/>
</dbReference>
<organism evidence="6 7">
    <name type="scientific">Leptobrachium leishanense</name>
    <name type="common">Leishan spiny toad</name>
    <dbReference type="NCBI Taxonomy" id="445787"/>
    <lineage>
        <taxon>Eukaryota</taxon>
        <taxon>Metazoa</taxon>
        <taxon>Chordata</taxon>
        <taxon>Craniata</taxon>
        <taxon>Vertebrata</taxon>
        <taxon>Euteleostomi</taxon>
        <taxon>Amphibia</taxon>
        <taxon>Batrachia</taxon>
        <taxon>Anura</taxon>
        <taxon>Pelobatoidea</taxon>
        <taxon>Megophryidae</taxon>
        <taxon>Leptobrachium</taxon>
    </lineage>
</organism>
<dbReference type="GO" id="GO:0005737">
    <property type="term" value="C:cytoplasm"/>
    <property type="evidence" value="ECO:0007669"/>
    <property type="project" value="TreeGrafter"/>
</dbReference>
<reference evidence="6" key="1">
    <citation type="submission" date="2025-08" db="UniProtKB">
        <authorList>
            <consortium name="Ensembl"/>
        </authorList>
    </citation>
    <scope>IDENTIFICATION</scope>
</reference>
<keyword evidence="3" id="KW-0677">Repeat</keyword>
<feature type="domain" description="Albumin" evidence="5">
    <location>
        <begin position="385"/>
        <end position="581"/>
    </location>
</feature>
<dbReference type="AlphaFoldDB" id="A0A8C5LJ03"/>
<keyword evidence="2" id="KW-0964">Secreted</keyword>
<dbReference type="PRINTS" id="PR00802">
    <property type="entry name" value="SERUMALBUMIN"/>
</dbReference>
<dbReference type="InterPro" id="IPR000264">
    <property type="entry name" value="ALB/AFP/VDB"/>
</dbReference>
<dbReference type="Pfam" id="PF00273">
    <property type="entry name" value="Serum_albumin"/>
    <property type="match status" value="3"/>
</dbReference>
<evidence type="ECO:0000259" key="5">
    <source>
        <dbReference type="PROSITE" id="PS51438"/>
    </source>
</evidence>
<dbReference type="Proteomes" id="UP000694569">
    <property type="component" value="Unplaced"/>
</dbReference>
<dbReference type="GO" id="GO:0072562">
    <property type="term" value="C:blood microparticle"/>
    <property type="evidence" value="ECO:0007669"/>
    <property type="project" value="TreeGrafter"/>
</dbReference>
<dbReference type="Ensembl" id="ENSLLET00000000240.1">
    <property type="protein sequence ID" value="ENSLLEP00000000224.1"/>
    <property type="gene ID" value="ENSLLEG00000000122.1"/>
</dbReference>
<evidence type="ECO:0000256" key="3">
    <source>
        <dbReference type="ARBA" id="ARBA00022737"/>
    </source>
</evidence>
<dbReference type="GeneTree" id="ENSGT00390000000113"/>
<evidence type="ECO:0000313" key="7">
    <source>
        <dbReference type="Proteomes" id="UP000694569"/>
    </source>
</evidence>
<feature type="domain" description="Albumin" evidence="5">
    <location>
        <begin position="197"/>
        <end position="383"/>
    </location>
</feature>
<dbReference type="InterPro" id="IPR020858">
    <property type="entry name" value="Serum_albumin-like"/>
</dbReference>
<evidence type="ECO:0000256" key="2">
    <source>
        <dbReference type="ARBA" id="ARBA00022525"/>
    </source>
</evidence>
<dbReference type="PANTHER" id="PTHR11385:SF14">
    <property type="entry name" value="AFAMIN"/>
    <property type="match status" value="1"/>
</dbReference>